<feature type="domain" description="Translation elongation factor P/YeiP central" evidence="2">
    <location>
        <begin position="18"/>
        <end position="73"/>
    </location>
</feature>
<sequence length="149" mass="16764">MFSNICLFQSVSGVYVQEKTFMFMCMDHDGTVVLMDPDSLDQVEVSKDLFNKDSLYLRDEMKVKVQFYGDKPLSASVPKRVTCIVKEVISATTRSKKVVLDNGLAVENYEAMRQDVQAILKVPLHIVPGDAIVVSTEHDSYIERLVGLI</sequence>
<dbReference type="InterPro" id="IPR015365">
    <property type="entry name" value="Elong-fact-P_C"/>
</dbReference>
<dbReference type="Pfam" id="PF09285">
    <property type="entry name" value="Elong-fact-P_C"/>
    <property type="match status" value="1"/>
</dbReference>
<keyword evidence="4" id="KW-1185">Reference proteome</keyword>
<evidence type="ECO:0000259" key="1">
    <source>
        <dbReference type="SMART" id="SM00841"/>
    </source>
</evidence>
<dbReference type="PANTHER" id="PTHR30053:SF14">
    <property type="entry name" value="TRANSLATION ELONGATION FACTOR KOW-LIKE DOMAIN-CONTAINING PROTEIN"/>
    <property type="match status" value="1"/>
</dbReference>
<dbReference type="SMART" id="SM01185">
    <property type="entry name" value="EFP"/>
    <property type="match status" value="1"/>
</dbReference>
<evidence type="ECO:0000259" key="2">
    <source>
        <dbReference type="SMART" id="SM01185"/>
    </source>
</evidence>
<reference evidence="3 4" key="1">
    <citation type="journal article" date="2023" name="Life. Sci Alliance">
        <title>Evolutionary insights into 3D genome organization and epigenetic landscape of Vigna mungo.</title>
        <authorList>
            <person name="Junaid A."/>
            <person name="Singh B."/>
            <person name="Bhatia S."/>
        </authorList>
    </citation>
    <scope>NUCLEOTIDE SEQUENCE [LARGE SCALE GENOMIC DNA]</scope>
    <source>
        <strain evidence="3">Urdbean</strain>
    </source>
</reference>
<evidence type="ECO:0000313" key="4">
    <source>
        <dbReference type="Proteomes" id="UP001374535"/>
    </source>
</evidence>
<dbReference type="InterPro" id="IPR001059">
    <property type="entry name" value="Transl_elong_P/YeiP_cen"/>
</dbReference>
<proteinExistence type="predicted"/>
<dbReference type="Gene3D" id="2.40.50.140">
    <property type="entry name" value="Nucleic acid-binding proteins"/>
    <property type="match status" value="2"/>
</dbReference>
<organism evidence="3 4">
    <name type="scientific">Vigna mungo</name>
    <name type="common">Black gram</name>
    <name type="synonym">Phaseolus mungo</name>
    <dbReference type="NCBI Taxonomy" id="3915"/>
    <lineage>
        <taxon>Eukaryota</taxon>
        <taxon>Viridiplantae</taxon>
        <taxon>Streptophyta</taxon>
        <taxon>Embryophyta</taxon>
        <taxon>Tracheophyta</taxon>
        <taxon>Spermatophyta</taxon>
        <taxon>Magnoliopsida</taxon>
        <taxon>eudicotyledons</taxon>
        <taxon>Gunneridae</taxon>
        <taxon>Pentapetalae</taxon>
        <taxon>rosids</taxon>
        <taxon>fabids</taxon>
        <taxon>Fabales</taxon>
        <taxon>Fabaceae</taxon>
        <taxon>Papilionoideae</taxon>
        <taxon>50 kb inversion clade</taxon>
        <taxon>NPAAA clade</taxon>
        <taxon>indigoferoid/millettioid clade</taxon>
        <taxon>Phaseoleae</taxon>
        <taxon>Vigna</taxon>
    </lineage>
</organism>
<protein>
    <submittedName>
        <fullName evidence="3">Uncharacterized protein</fullName>
    </submittedName>
</protein>
<dbReference type="SMART" id="SM00841">
    <property type="entry name" value="Elong-fact-P_C"/>
    <property type="match status" value="1"/>
</dbReference>
<dbReference type="EMBL" id="CP144697">
    <property type="protein sequence ID" value="WVZ13677.1"/>
    <property type="molecule type" value="Genomic_DNA"/>
</dbReference>
<dbReference type="FunFam" id="2.40.50.140:FF:000009">
    <property type="entry name" value="Elongation factor P"/>
    <property type="match status" value="1"/>
</dbReference>
<dbReference type="GO" id="GO:0043043">
    <property type="term" value="P:peptide biosynthetic process"/>
    <property type="evidence" value="ECO:0007669"/>
    <property type="project" value="InterPro"/>
</dbReference>
<accession>A0AAQ3NR80</accession>
<dbReference type="AlphaFoldDB" id="A0AAQ3NR80"/>
<dbReference type="Proteomes" id="UP001374535">
    <property type="component" value="Chromosome 4"/>
</dbReference>
<evidence type="ECO:0000313" key="3">
    <source>
        <dbReference type="EMBL" id="WVZ13677.1"/>
    </source>
</evidence>
<dbReference type="SUPFAM" id="SSF50249">
    <property type="entry name" value="Nucleic acid-binding proteins"/>
    <property type="match status" value="1"/>
</dbReference>
<dbReference type="GO" id="GO:0005737">
    <property type="term" value="C:cytoplasm"/>
    <property type="evidence" value="ECO:0007669"/>
    <property type="project" value="InterPro"/>
</dbReference>
<dbReference type="GO" id="GO:0003746">
    <property type="term" value="F:translation elongation factor activity"/>
    <property type="evidence" value="ECO:0007669"/>
    <property type="project" value="InterPro"/>
</dbReference>
<dbReference type="Pfam" id="PF01132">
    <property type="entry name" value="EFP"/>
    <property type="match status" value="1"/>
</dbReference>
<name>A0AAQ3NR80_VIGMU</name>
<dbReference type="InterPro" id="IPR020599">
    <property type="entry name" value="Transl_elong_fac_P/YeiP"/>
</dbReference>
<dbReference type="InterPro" id="IPR012340">
    <property type="entry name" value="NA-bd_OB-fold"/>
</dbReference>
<gene>
    <name evidence="3" type="ORF">V8G54_011243</name>
</gene>
<feature type="domain" description="Elongation factor P C-terminal" evidence="1">
    <location>
        <begin position="81"/>
        <end position="144"/>
    </location>
</feature>
<dbReference type="PANTHER" id="PTHR30053">
    <property type="entry name" value="ELONGATION FACTOR P"/>
    <property type="match status" value="1"/>
</dbReference>